<dbReference type="Proteomes" id="UP000092444">
    <property type="component" value="Unassembled WGS sequence"/>
</dbReference>
<comment type="subcellular location">
    <subcellularLocation>
        <location evidence="1">Secreted</location>
    </subcellularLocation>
</comment>
<evidence type="ECO:0000259" key="7">
    <source>
        <dbReference type="Pfam" id="PF01091"/>
    </source>
</evidence>
<dbReference type="GO" id="GO:0008083">
    <property type="term" value="F:growth factor activity"/>
    <property type="evidence" value="ECO:0007669"/>
    <property type="project" value="InterPro"/>
</dbReference>
<organism evidence="8 9">
    <name type="scientific">Glossina morsitans morsitans</name>
    <name type="common">Savannah tsetse fly</name>
    <dbReference type="NCBI Taxonomy" id="37546"/>
    <lineage>
        <taxon>Eukaryota</taxon>
        <taxon>Metazoa</taxon>
        <taxon>Ecdysozoa</taxon>
        <taxon>Arthropoda</taxon>
        <taxon>Hexapoda</taxon>
        <taxon>Insecta</taxon>
        <taxon>Pterygota</taxon>
        <taxon>Neoptera</taxon>
        <taxon>Endopterygota</taxon>
        <taxon>Diptera</taxon>
        <taxon>Brachycera</taxon>
        <taxon>Muscomorpha</taxon>
        <taxon>Hippoboscoidea</taxon>
        <taxon>Glossinidae</taxon>
        <taxon>Glossina</taxon>
    </lineage>
</organism>
<dbReference type="GO" id="GO:0005576">
    <property type="term" value="C:extracellular region"/>
    <property type="evidence" value="ECO:0007669"/>
    <property type="project" value="UniProtKB-SubCell"/>
</dbReference>
<dbReference type="VEuPathDB" id="VectorBase:GMOY004430"/>
<keyword evidence="5" id="KW-1015">Disulfide bond</keyword>
<dbReference type="PANTHER" id="PTHR21050">
    <property type="entry name" value="MIDKINE AND PLEIOTROPHIN 1, ISOFORM A-RELATED"/>
    <property type="match status" value="1"/>
</dbReference>
<feature type="compositionally biased region" description="Basic residues" evidence="6">
    <location>
        <begin position="203"/>
        <end position="216"/>
    </location>
</feature>
<feature type="compositionally biased region" description="Gly residues" evidence="6">
    <location>
        <begin position="121"/>
        <end position="131"/>
    </location>
</feature>
<feature type="domain" description="Pleiotrophin/Midkine C-terminal" evidence="7">
    <location>
        <begin position="220"/>
        <end position="263"/>
    </location>
</feature>
<dbReference type="InterPro" id="IPR038130">
    <property type="entry name" value="PTN/MK_C_dom_sf"/>
</dbReference>
<proteinExistence type="inferred from homology"/>
<feature type="region of interest" description="Disordered" evidence="6">
    <location>
        <begin position="285"/>
        <end position="335"/>
    </location>
</feature>
<evidence type="ECO:0000256" key="5">
    <source>
        <dbReference type="ARBA" id="ARBA00023157"/>
    </source>
</evidence>
<protein>
    <recommendedName>
        <fullName evidence="7">Pleiotrophin/Midkine C-terminal domain-containing protein</fullName>
    </recommendedName>
</protein>
<keyword evidence="3" id="KW-0964">Secreted</keyword>
<feature type="compositionally biased region" description="Low complexity" evidence="6">
    <location>
        <begin position="154"/>
        <end position="168"/>
    </location>
</feature>
<evidence type="ECO:0000313" key="8">
    <source>
        <dbReference type="EnsemblMetazoa" id="GMOY004430-PA"/>
    </source>
</evidence>
<dbReference type="GO" id="GO:0008201">
    <property type="term" value="F:heparin binding"/>
    <property type="evidence" value="ECO:0007669"/>
    <property type="project" value="TreeGrafter"/>
</dbReference>
<evidence type="ECO:0000256" key="3">
    <source>
        <dbReference type="ARBA" id="ARBA00022525"/>
    </source>
</evidence>
<evidence type="ECO:0000313" key="9">
    <source>
        <dbReference type="Proteomes" id="UP000092444"/>
    </source>
</evidence>
<dbReference type="Pfam" id="PF01091">
    <property type="entry name" value="PTN_MK_C"/>
    <property type="match status" value="1"/>
</dbReference>
<dbReference type="FunFam" id="2.30.90.10:FF:000001">
    <property type="entry name" value="Pleiotrophin"/>
    <property type="match status" value="1"/>
</dbReference>
<evidence type="ECO:0000256" key="6">
    <source>
        <dbReference type="SAM" id="MobiDB-lite"/>
    </source>
</evidence>
<feature type="region of interest" description="Disordered" evidence="6">
    <location>
        <begin position="189"/>
        <end position="217"/>
    </location>
</feature>
<evidence type="ECO:0000256" key="1">
    <source>
        <dbReference type="ARBA" id="ARBA00004613"/>
    </source>
</evidence>
<dbReference type="EMBL" id="CCAG010000749">
    <property type="status" value="NOT_ANNOTATED_CDS"/>
    <property type="molecule type" value="Genomic_DNA"/>
</dbReference>
<dbReference type="EMBL" id="CCAG010000748">
    <property type="status" value="NOT_ANNOTATED_CDS"/>
    <property type="molecule type" value="Genomic_DNA"/>
</dbReference>
<dbReference type="EnsemblMetazoa" id="GMOY004430-RA">
    <property type="protein sequence ID" value="GMOY004430-PA"/>
    <property type="gene ID" value="GMOY004430"/>
</dbReference>
<keyword evidence="9" id="KW-1185">Reference proteome</keyword>
<dbReference type="InterPro" id="IPR020090">
    <property type="entry name" value="PTN/MK_C_dom"/>
</dbReference>
<dbReference type="PANTHER" id="PTHR21050:SF1">
    <property type="entry name" value="MIDKINE AND PLEIOTROPHIN 1, ISOFORM A-RELATED"/>
    <property type="match status" value="1"/>
</dbReference>
<feature type="compositionally biased region" description="Polar residues" evidence="6">
    <location>
        <begin position="297"/>
        <end position="316"/>
    </location>
</feature>
<evidence type="ECO:0000256" key="4">
    <source>
        <dbReference type="ARBA" id="ARBA00022729"/>
    </source>
</evidence>
<comment type="similarity">
    <text evidence="2">Belongs to the pleiotrophin family.</text>
</comment>
<evidence type="ECO:0000256" key="2">
    <source>
        <dbReference type="ARBA" id="ARBA00005403"/>
    </source>
</evidence>
<accession>A0A1B0FKU3</accession>
<dbReference type="GO" id="GO:0048332">
    <property type="term" value="P:mesoderm morphogenesis"/>
    <property type="evidence" value="ECO:0007669"/>
    <property type="project" value="TreeGrafter"/>
</dbReference>
<sequence>MMLIVDNDDNDNYNNNDDNDNNDYSPLILFSVNCVFVNTDLETMLAFQPTLIYGTKSLASAGNSSNRNLRANKYNKRHTATAALSSSRTPTLTSTAKLVLSLESGKILVRPARGANAETINGGGGNGGGGNKRQKNNNNNKKLNNKKSSHENASPTSSLSSSIPSPLTGRKSSESIYSAVVASTAANQKTQFNSNGGGNNNKGKPRQLLKSQKHQNHATTCRYAKSAWSDCDPQTNLRTRTLTLKKGDPNCLQTRTMEKKCKKPCRYEKGAWSECINGQMTREDKLKSTGGNDGRNDSNCETVRSINKKCNPSGGANKQRKERKNKGSRNRNQGQ</sequence>
<feature type="region of interest" description="Disordered" evidence="6">
    <location>
        <begin position="116"/>
        <end position="170"/>
    </location>
</feature>
<reference evidence="8" key="1">
    <citation type="submission" date="2020-05" db="UniProtKB">
        <authorList>
            <consortium name="EnsemblMetazoa"/>
        </authorList>
    </citation>
    <scope>IDENTIFICATION</scope>
    <source>
        <strain evidence="8">Yale</strain>
    </source>
</reference>
<name>A0A1B0FKU3_GLOMM</name>
<dbReference type="AlphaFoldDB" id="A0A1B0FKU3"/>
<dbReference type="Gene3D" id="2.30.90.10">
    <property type="entry name" value="Heparin-binding Growth Factor, Midkine, Chain A- C-terminal Domain"/>
    <property type="match status" value="2"/>
</dbReference>
<keyword evidence="4" id="KW-0732">Signal</keyword>
<feature type="compositionally biased region" description="Basic residues" evidence="6">
    <location>
        <begin position="318"/>
        <end position="329"/>
    </location>
</feature>